<dbReference type="EMBL" id="JTCM02000012">
    <property type="protein sequence ID" value="NEU72606.1"/>
    <property type="molecule type" value="Genomic_DNA"/>
</dbReference>
<dbReference type="PRINTS" id="PR00080">
    <property type="entry name" value="SDRFAMILY"/>
</dbReference>
<dbReference type="GO" id="GO:0016491">
    <property type="term" value="F:oxidoreductase activity"/>
    <property type="evidence" value="ECO:0007669"/>
    <property type="project" value="UniProtKB-KW"/>
</dbReference>
<dbReference type="PANTHER" id="PTHR24321:SF8">
    <property type="entry name" value="ESTRADIOL 17-BETA-DEHYDROGENASE 8-RELATED"/>
    <property type="match status" value="1"/>
</dbReference>
<dbReference type="PROSITE" id="PS00061">
    <property type="entry name" value="ADH_SHORT"/>
    <property type="match status" value="1"/>
</dbReference>
<comment type="similarity">
    <text evidence="1">Belongs to the short-chain dehydrogenases/reductases (SDR) family.</text>
</comment>
<evidence type="ECO:0000313" key="3">
    <source>
        <dbReference type="EMBL" id="NEU72606.1"/>
    </source>
</evidence>
<proteinExistence type="inferred from homology"/>
<keyword evidence="2" id="KW-0560">Oxidoreductase</keyword>
<dbReference type="FunFam" id="3.40.50.720:FF:000084">
    <property type="entry name" value="Short-chain dehydrogenase reductase"/>
    <property type="match status" value="1"/>
</dbReference>
<evidence type="ECO:0000256" key="1">
    <source>
        <dbReference type="ARBA" id="ARBA00006484"/>
    </source>
</evidence>
<dbReference type="Pfam" id="PF13561">
    <property type="entry name" value="adh_short_C2"/>
    <property type="match status" value="1"/>
</dbReference>
<dbReference type="PRINTS" id="PR00081">
    <property type="entry name" value="GDHRDH"/>
</dbReference>
<sequence>MTKTEDSNNEVNLVSEFAEKIAVVTGAATGLGEAIAVKLYQMGATVVIADIDVDRARTVAEQLDASGNRAHVIETDVRNHRAVEAMVNETVNRFGGLHLAVNNAGITGPHEVATADYEIDWWNDVIATDLSGVFFSLKYEIPVIIRSGGGAIVNMSSANGAVGVAGISPYTAAKHGIIGLTRAAALEYADKGVRINAIGPGYVDTPNMHKLPEEARSQMAASHPMGRLARTEEVAELVAFLLSNKASFVTGSFYLMDGGYTAR</sequence>
<dbReference type="InterPro" id="IPR036291">
    <property type="entry name" value="NAD(P)-bd_dom_sf"/>
</dbReference>
<organism evidence="3 4">
    <name type="scientific">Hassallia byssoidea VB512170</name>
    <dbReference type="NCBI Taxonomy" id="1304833"/>
    <lineage>
        <taxon>Bacteria</taxon>
        <taxon>Bacillati</taxon>
        <taxon>Cyanobacteriota</taxon>
        <taxon>Cyanophyceae</taxon>
        <taxon>Nostocales</taxon>
        <taxon>Tolypothrichaceae</taxon>
        <taxon>Hassallia</taxon>
    </lineage>
</organism>
<dbReference type="SUPFAM" id="SSF51735">
    <property type="entry name" value="NAD(P)-binding Rossmann-fold domains"/>
    <property type="match status" value="1"/>
</dbReference>
<comment type="caution">
    <text evidence="3">The sequence shown here is derived from an EMBL/GenBank/DDBJ whole genome shotgun (WGS) entry which is preliminary data.</text>
</comment>
<dbReference type="InterPro" id="IPR020904">
    <property type="entry name" value="Sc_DH/Rdtase_CS"/>
</dbReference>
<dbReference type="InterPro" id="IPR002347">
    <property type="entry name" value="SDR_fam"/>
</dbReference>
<dbReference type="Proteomes" id="UP000031549">
    <property type="component" value="Unassembled WGS sequence"/>
</dbReference>
<protein>
    <submittedName>
        <fullName evidence="3">SDR family oxidoreductase</fullName>
    </submittedName>
</protein>
<dbReference type="AlphaFoldDB" id="A0A846H5B2"/>
<gene>
    <name evidence="3" type="ORF">PI95_008500</name>
</gene>
<name>A0A846H5B2_9CYAN</name>
<keyword evidence="4" id="KW-1185">Reference proteome</keyword>
<reference evidence="3 4" key="1">
    <citation type="journal article" date="2015" name="Genome Announc.">
        <title>Draft Genome Sequence of Cyanobacterium Hassallia byssoidea Strain VB512170, Isolated from Monuments in India.</title>
        <authorList>
            <person name="Singh D."/>
            <person name="Chandrababunaidu M.M."/>
            <person name="Panda A."/>
            <person name="Sen D."/>
            <person name="Bhattacharyya S."/>
            <person name="Adhikary S.P."/>
            <person name="Tripathy S."/>
        </authorList>
    </citation>
    <scope>NUCLEOTIDE SEQUENCE [LARGE SCALE GENOMIC DNA]</scope>
    <source>
        <strain evidence="3 4">VB512170</strain>
    </source>
</reference>
<accession>A0A846H5B2</accession>
<evidence type="ECO:0000313" key="4">
    <source>
        <dbReference type="Proteomes" id="UP000031549"/>
    </source>
</evidence>
<evidence type="ECO:0000256" key="2">
    <source>
        <dbReference type="ARBA" id="ARBA00023002"/>
    </source>
</evidence>
<dbReference type="PANTHER" id="PTHR24321">
    <property type="entry name" value="DEHYDROGENASES, SHORT CHAIN"/>
    <property type="match status" value="1"/>
</dbReference>
<dbReference type="Gene3D" id="3.40.50.720">
    <property type="entry name" value="NAD(P)-binding Rossmann-like Domain"/>
    <property type="match status" value="1"/>
</dbReference>